<dbReference type="KEGG" id="xpo:XPG1_3348"/>
<dbReference type="EMBL" id="FO704551">
    <property type="protein sequence ID" value="CDG22984.1"/>
    <property type="molecule type" value="Genomic_DNA"/>
</dbReference>
<evidence type="ECO:0000313" key="2">
    <source>
        <dbReference type="Proteomes" id="UP000032735"/>
    </source>
</evidence>
<evidence type="ECO:0000313" key="1">
    <source>
        <dbReference type="EMBL" id="CDG22984.1"/>
    </source>
</evidence>
<dbReference type="InterPro" id="IPR036388">
    <property type="entry name" value="WH-like_DNA-bd_sf"/>
</dbReference>
<reference evidence="1 2" key="1">
    <citation type="submission" date="2013-07" db="EMBL/GenBank/DDBJ databases">
        <authorList>
            <person name="Genoscope - CEA"/>
        </authorList>
    </citation>
    <scope>NUCLEOTIDE SEQUENCE [LARGE SCALE GENOMIC DNA]</scope>
    <source>
        <strain evidence="1 2">G6</strain>
    </source>
</reference>
<dbReference type="HOGENOM" id="CLU_2866854_0_0_6"/>
<proteinExistence type="predicted"/>
<dbReference type="Proteomes" id="UP000032735">
    <property type="component" value="Chromosome"/>
</dbReference>
<protein>
    <submittedName>
        <fullName evidence="1">Uncharacterized protein</fullName>
    </submittedName>
</protein>
<name>A0A068R7J6_9GAMM</name>
<organism evidence="1 2">
    <name type="scientific">Xenorhabdus poinarii G6</name>
    <dbReference type="NCBI Taxonomy" id="1354304"/>
    <lineage>
        <taxon>Bacteria</taxon>
        <taxon>Pseudomonadati</taxon>
        <taxon>Pseudomonadota</taxon>
        <taxon>Gammaproteobacteria</taxon>
        <taxon>Enterobacterales</taxon>
        <taxon>Morganellaceae</taxon>
        <taxon>Xenorhabdus</taxon>
    </lineage>
</organism>
<keyword evidence="2" id="KW-1185">Reference proteome</keyword>
<dbReference type="InterPro" id="IPR036390">
    <property type="entry name" value="WH_DNA-bd_sf"/>
</dbReference>
<dbReference type="SUPFAM" id="SSF46785">
    <property type="entry name" value="Winged helix' DNA-binding domain"/>
    <property type="match status" value="1"/>
</dbReference>
<dbReference type="Gene3D" id="1.10.10.10">
    <property type="entry name" value="Winged helix-like DNA-binding domain superfamily/Winged helix DNA-binding domain"/>
    <property type="match status" value="1"/>
</dbReference>
<accession>A0A068R7J6</accession>
<dbReference type="AlphaFoldDB" id="A0A068R7J6"/>
<gene>
    <name evidence="1" type="ORF">XPG1_3348</name>
</gene>
<sequence>MIDASHIKVYPHAAGAKVGNAEIMPFNPCKYLYLAYMKGNNLNNPVSVTRFGMDILGALAAIPA</sequence>